<name>A0ACC1TDD5_9APHY</name>
<accession>A0ACC1TDD5</accession>
<dbReference type="EMBL" id="JANHOG010000101">
    <property type="protein sequence ID" value="KAJ3558245.1"/>
    <property type="molecule type" value="Genomic_DNA"/>
</dbReference>
<keyword evidence="2" id="KW-1185">Reference proteome</keyword>
<evidence type="ECO:0000313" key="1">
    <source>
        <dbReference type="EMBL" id="KAJ3558245.1"/>
    </source>
</evidence>
<proteinExistence type="predicted"/>
<gene>
    <name evidence="1" type="ORF">NM688_g1040</name>
</gene>
<dbReference type="Proteomes" id="UP001148662">
    <property type="component" value="Unassembled WGS sequence"/>
</dbReference>
<comment type="caution">
    <text evidence="1">The sequence shown here is derived from an EMBL/GenBank/DDBJ whole genome shotgun (WGS) entry which is preliminary data.</text>
</comment>
<organism evidence="1 2">
    <name type="scientific">Phlebia brevispora</name>
    <dbReference type="NCBI Taxonomy" id="194682"/>
    <lineage>
        <taxon>Eukaryota</taxon>
        <taxon>Fungi</taxon>
        <taxon>Dikarya</taxon>
        <taxon>Basidiomycota</taxon>
        <taxon>Agaricomycotina</taxon>
        <taxon>Agaricomycetes</taxon>
        <taxon>Polyporales</taxon>
        <taxon>Meruliaceae</taxon>
        <taxon>Phlebia</taxon>
    </lineage>
</organism>
<protein>
    <submittedName>
        <fullName evidence="1">Uncharacterized protein</fullName>
    </submittedName>
</protein>
<reference evidence="1" key="1">
    <citation type="submission" date="2022-07" db="EMBL/GenBank/DDBJ databases">
        <title>Genome Sequence of Phlebia brevispora.</title>
        <authorList>
            <person name="Buettner E."/>
        </authorList>
    </citation>
    <scope>NUCLEOTIDE SEQUENCE</scope>
    <source>
        <strain evidence="1">MPL23</strain>
    </source>
</reference>
<sequence>MNFKVFLFVVFAFAATSVAAPTEAYDKRGKVDGQLAATYYGRDEVSREFYEALDKRGKVDGQLAATYYKRGKVDGHLAATYYGRTEVDGALEA</sequence>
<evidence type="ECO:0000313" key="2">
    <source>
        <dbReference type="Proteomes" id="UP001148662"/>
    </source>
</evidence>